<dbReference type="Proteomes" id="UP000320653">
    <property type="component" value="Unassembled WGS sequence"/>
</dbReference>
<feature type="region of interest" description="Disordered" evidence="1">
    <location>
        <begin position="74"/>
        <end position="101"/>
    </location>
</feature>
<protein>
    <recommendedName>
        <fullName evidence="2">HTH cro/C1-type domain-containing protein</fullName>
    </recommendedName>
</protein>
<sequence length="161" mass="18127">MAKIDSDWFYKKLKENGSSASELARYLNLDPSSVSRMLKGERKMSAEEQDGVSAFLSVPLEVVAIHRRGEGEFYGLGERKQESYSAGSGPPDPDPSRKMFGEEDIIYKDGKRWMEKEDGTLVELHPAYGCMKGTITVMPGVDLTAPMDWDGYEWGEKLYNE</sequence>
<evidence type="ECO:0000259" key="2">
    <source>
        <dbReference type="SMART" id="SM00530"/>
    </source>
</evidence>
<evidence type="ECO:0000313" key="3">
    <source>
        <dbReference type="EMBL" id="TWF54417.1"/>
    </source>
</evidence>
<dbReference type="SMART" id="SM00530">
    <property type="entry name" value="HTH_XRE"/>
    <property type="match status" value="1"/>
</dbReference>
<dbReference type="SUPFAM" id="SSF47413">
    <property type="entry name" value="lambda repressor-like DNA-binding domains"/>
    <property type="match status" value="1"/>
</dbReference>
<dbReference type="RefSeq" id="WP_145636622.1">
    <property type="nucleotide sequence ID" value="NZ_VIWP01000003.1"/>
</dbReference>
<dbReference type="CDD" id="cd00093">
    <property type="entry name" value="HTH_XRE"/>
    <property type="match status" value="1"/>
</dbReference>
<dbReference type="OrthoDB" id="3480230at2"/>
<feature type="domain" description="HTH cro/C1-type" evidence="2">
    <location>
        <begin position="8"/>
        <end position="63"/>
    </location>
</feature>
<comment type="caution">
    <text evidence="3">The sequence shown here is derived from an EMBL/GenBank/DDBJ whole genome shotgun (WGS) entry which is preliminary data.</text>
</comment>
<reference evidence="3 4" key="1">
    <citation type="submission" date="2019-06" db="EMBL/GenBank/DDBJ databases">
        <title>Sorghum-associated microbial communities from plants grown in Nebraska, USA.</title>
        <authorList>
            <person name="Schachtman D."/>
        </authorList>
    </citation>
    <scope>NUCLEOTIDE SEQUENCE [LARGE SCALE GENOMIC DNA]</scope>
    <source>
        <strain evidence="3 4">1225</strain>
    </source>
</reference>
<keyword evidence="4" id="KW-1185">Reference proteome</keyword>
<proteinExistence type="predicted"/>
<dbReference type="InterPro" id="IPR001387">
    <property type="entry name" value="Cro/C1-type_HTH"/>
</dbReference>
<gene>
    <name evidence="3" type="ORF">FHW37_103283</name>
</gene>
<dbReference type="AlphaFoldDB" id="A0A561QVM2"/>
<name>A0A561QVM2_9HYPH</name>
<dbReference type="EMBL" id="VIWP01000003">
    <property type="protein sequence ID" value="TWF54417.1"/>
    <property type="molecule type" value="Genomic_DNA"/>
</dbReference>
<dbReference type="GO" id="GO:0003677">
    <property type="term" value="F:DNA binding"/>
    <property type="evidence" value="ECO:0007669"/>
    <property type="project" value="InterPro"/>
</dbReference>
<accession>A0A561QVM2</accession>
<organism evidence="3 4">
    <name type="scientific">Neorhizobium alkalisoli</name>
    <dbReference type="NCBI Taxonomy" id="528178"/>
    <lineage>
        <taxon>Bacteria</taxon>
        <taxon>Pseudomonadati</taxon>
        <taxon>Pseudomonadota</taxon>
        <taxon>Alphaproteobacteria</taxon>
        <taxon>Hyphomicrobiales</taxon>
        <taxon>Rhizobiaceae</taxon>
        <taxon>Rhizobium/Agrobacterium group</taxon>
        <taxon>Neorhizobium</taxon>
    </lineage>
</organism>
<dbReference type="Gene3D" id="1.10.260.40">
    <property type="entry name" value="lambda repressor-like DNA-binding domains"/>
    <property type="match status" value="1"/>
</dbReference>
<dbReference type="InterPro" id="IPR010982">
    <property type="entry name" value="Lambda_DNA-bd_dom_sf"/>
</dbReference>
<evidence type="ECO:0000256" key="1">
    <source>
        <dbReference type="SAM" id="MobiDB-lite"/>
    </source>
</evidence>
<evidence type="ECO:0000313" key="4">
    <source>
        <dbReference type="Proteomes" id="UP000320653"/>
    </source>
</evidence>